<dbReference type="Gene3D" id="2.60.120.260">
    <property type="entry name" value="Galactose-binding domain-like"/>
    <property type="match status" value="1"/>
</dbReference>
<evidence type="ECO:0000313" key="3">
    <source>
        <dbReference type="Proteomes" id="UP000647241"/>
    </source>
</evidence>
<keyword evidence="3" id="KW-1185">Reference proteome</keyword>
<organism evidence="2 3">
    <name type="scientific">Edaphobacter dinghuensis</name>
    <dbReference type="NCBI Taxonomy" id="1560005"/>
    <lineage>
        <taxon>Bacteria</taxon>
        <taxon>Pseudomonadati</taxon>
        <taxon>Acidobacteriota</taxon>
        <taxon>Terriglobia</taxon>
        <taxon>Terriglobales</taxon>
        <taxon>Acidobacteriaceae</taxon>
        <taxon>Edaphobacter</taxon>
    </lineage>
</organism>
<dbReference type="Proteomes" id="UP000647241">
    <property type="component" value="Unassembled WGS sequence"/>
</dbReference>
<feature type="region of interest" description="Disordered" evidence="1">
    <location>
        <begin position="138"/>
        <end position="159"/>
    </location>
</feature>
<gene>
    <name evidence="2" type="ORF">GCM10011585_16660</name>
</gene>
<dbReference type="RefSeq" id="WP_188553700.1">
    <property type="nucleotide sequence ID" value="NZ_BMGT01000002.1"/>
</dbReference>
<evidence type="ECO:0000313" key="2">
    <source>
        <dbReference type="EMBL" id="GGG74614.1"/>
    </source>
</evidence>
<dbReference type="EMBL" id="BMGT01000002">
    <property type="protein sequence ID" value="GGG74614.1"/>
    <property type="molecule type" value="Genomic_DNA"/>
</dbReference>
<reference evidence="2" key="2">
    <citation type="submission" date="2020-09" db="EMBL/GenBank/DDBJ databases">
        <authorList>
            <person name="Sun Q."/>
            <person name="Zhou Y."/>
        </authorList>
    </citation>
    <scope>NUCLEOTIDE SEQUENCE</scope>
    <source>
        <strain evidence="2">CGMCC 1.12997</strain>
    </source>
</reference>
<name>A0A917M4A6_9BACT</name>
<dbReference type="SUPFAM" id="SSF49785">
    <property type="entry name" value="Galactose-binding domain-like"/>
    <property type="match status" value="1"/>
</dbReference>
<evidence type="ECO:0000256" key="1">
    <source>
        <dbReference type="SAM" id="MobiDB-lite"/>
    </source>
</evidence>
<sequence>MRKSIVSPSPVAATPIPYLWRDLERIARVEITSEDEAFPIEHALGKTESTGWRASGTGPQIIRMHFDEPLTIHRIQLHFIEKATERSQEFAIFAGSGTELREVVRQQFTFSPGGSAEEIEDYTVSLDGITVMELKIDPDRSHDPTQSRSHASLQSLRLA</sequence>
<accession>A0A917M4A6</accession>
<reference evidence="2" key="1">
    <citation type="journal article" date="2014" name="Int. J. Syst. Evol. Microbiol.">
        <title>Complete genome sequence of Corynebacterium casei LMG S-19264T (=DSM 44701T), isolated from a smear-ripened cheese.</title>
        <authorList>
            <consortium name="US DOE Joint Genome Institute (JGI-PGF)"/>
            <person name="Walter F."/>
            <person name="Albersmeier A."/>
            <person name="Kalinowski J."/>
            <person name="Ruckert C."/>
        </authorList>
    </citation>
    <scope>NUCLEOTIDE SEQUENCE</scope>
    <source>
        <strain evidence="2">CGMCC 1.12997</strain>
    </source>
</reference>
<feature type="compositionally biased region" description="Polar residues" evidence="1">
    <location>
        <begin position="146"/>
        <end position="159"/>
    </location>
</feature>
<dbReference type="InterPro" id="IPR008979">
    <property type="entry name" value="Galactose-bd-like_sf"/>
</dbReference>
<comment type="caution">
    <text evidence="2">The sequence shown here is derived from an EMBL/GenBank/DDBJ whole genome shotgun (WGS) entry which is preliminary data.</text>
</comment>
<proteinExistence type="predicted"/>
<protein>
    <recommendedName>
        <fullName evidence="4">F5/8 type C domain-containing protein</fullName>
    </recommendedName>
</protein>
<dbReference type="AlphaFoldDB" id="A0A917M4A6"/>
<evidence type="ECO:0008006" key="4">
    <source>
        <dbReference type="Google" id="ProtNLM"/>
    </source>
</evidence>